<feature type="chain" id="PRO_5022855143" evidence="2">
    <location>
        <begin position="21"/>
        <end position="164"/>
    </location>
</feature>
<feature type="signal peptide" evidence="2">
    <location>
        <begin position="1"/>
        <end position="20"/>
    </location>
</feature>
<protein>
    <submittedName>
        <fullName evidence="3">Uncharacterized protein</fullName>
    </submittedName>
</protein>
<proteinExistence type="predicted"/>
<dbReference type="RefSeq" id="WP_146304520.1">
    <property type="nucleotide sequence ID" value="NZ_VOHS01000005.1"/>
</dbReference>
<feature type="compositionally biased region" description="Low complexity" evidence="1">
    <location>
        <begin position="141"/>
        <end position="157"/>
    </location>
</feature>
<dbReference type="EMBL" id="VOHS01000005">
    <property type="protein sequence ID" value="TWW01293.1"/>
    <property type="molecule type" value="Genomic_DNA"/>
</dbReference>
<feature type="region of interest" description="Disordered" evidence="1">
    <location>
        <begin position="43"/>
        <end position="164"/>
    </location>
</feature>
<gene>
    <name evidence="3" type="ORF">FEF09_07495</name>
</gene>
<dbReference type="Proteomes" id="UP000318815">
    <property type="component" value="Unassembled WGS sequence"/>
</dbReference>
<keyword evidence="2" id="KW-0732">Signal</keyword>
<organism evidence="3 4">
    <name type="scientific">Chitinophaga pinensis</name>
    <dbReference type="NCBI Taxonomy" id="79329"/>
    <lineage>
        <taxon>Bacteria</taxon>
        <taxon>Pseudomonadati</taxon>
        <taxon>Bacteroidota</taxon>
        <taxon>Chitinophagia</taxon>
        <taxon>Chitinophagales</taxon>
        <taxon>Chitinophagaceae</taxon>
        <taxon>Chitinophaga</taxon>
    </lineage>
</organism>
<dbReference type="AlphaFoldDB" id="A0A5C6LVM4"/>
<evidence type="ECO:0000256" key="2">
    <source>
        <dbReference type="SAM" id="SignalP"/>
    </source>
</evidence>
<sequence>MKPYALLIALFFSGLGVSIAQERTRDKLFPHFNEDIAKMKQKENKLKAAPQPQNTRSTKEQLFTDYRPQTTKTRSSRVLNAKKTAGKNTSDVSEADAAKDIKSKQLKLPAPVEVPTQGNAQENLNAPAHSQTGTITPAPGNTVKPATKAPTTAPVNKSFQRARQ</sequence>
<evidence type="ECO:0000256" key="1">
    <source>
        <dbReference type="SAM" id="MobiDB-lite"/>
    </source>
</evidence>
<feature type="compositionally biased region" description="Polar residues" evidence="1">
    <location>
        <begin position="67"/>
        <end position="78"/>
    </location>
</feature>
<reference evidence="3 4" key="1">
    <citation type="submission" date="2019-08" db="EMBL/GenBank/DDBJ databases">
        <title>Whole genome sequencing of chitin degrading bacteria Chitinophaga pinensis YS16.</title>
        <authorList>
            <person name="Singh R.P."/>
            <person name="Manchanda G."/>
            <person name="Maurya I.K."/>
            <person name="Joshi N.K."/>
            <person name="Srivastava A.K."/>
        </authorList>
    </citation>
    <scope>NUCLEOTIDE SEQUENCE [LARGE SCALE GENOMIC DNA]</scope>
    <source>
        <strain evidence="3 4">YS-16</strain>
    </source>
</reference>
<keyword evidence="4" id="KW-1185">Reference proteome</keyword>
<feature type="compositionally biased region" description="Polar residues" evidence="1">
    <location>
        <begin position="116"/>
        <end position="135"/>
    </location>
</feature>
<comment type="caution">
    <text evidence="3">The sequence shown here is derived from an EMBL/GenBank/DDBJ whole genome shotgun (WGS) entry which is preliminary data.</text>
</comment>
<name>A0A5C6LVM4_9BACT</name>
<evidence type="ECO:0000313" key="3">
    <source>
        <dbReference type="EMBL" id="TWW01293.1"/>
    </source>
</evidence>
<accession>A0A5C6LVM4</accession>
<evidence type="ECO:0000313" key="4">
    <source>
        <dbReference type="Proteomes" id="UP000318815"/>
    </source>
</evidence>
<dbReference type="OrthoDB" id="679968at2"/>